<dbReference type="PANTHER" id="PTHR31071">
    <property type="entry name" value="GB|AAF24581.1"/>
    <property type="match status" value="1"/>
</dbReference>
<dbReference type="EMBL" id="PDCK01000043">
    <property type="protein sequence ID" value="PRQ28460.1"/>
    <property type="molecule type" value="Genomic_DNA"/>
</dbReference>
<feature type="region of interest" description="Disordered" evidence="2">
    <location>
        <begin position="1"/>
        <end position="40"/>
    </location>
</feature>
<evidence type="ECO:0000256" key="2">
    <source>
        <dbReference type="SAM" id="MobiDB-lite"/>
    </source>
</evidence>
<feature type="coiled-coil region" evidence="1">
    <location>
        <begin position="126"/>
        <end position="274"/>
    </location>
</feature>
<evidence type="ECO:0000313" key="4">
    <source>
        <dbReference type="Proteomes" id="UP000238479"/>
    </source>
</evidence>
<dbReference type="PANTHER" id="PTHR31071:SF2">
    <property type="entry name" value="ACTIN CYTOSKELETON-REGULATORY COMPLEX PAN-LIKE PROTEIN"/>
    <property type="match status" value="1"/>
</dbReference>
<evidence type="ECO:0000313" key="3">
    <source>
        <dbReference type="EMBL" id="PRQ28460.1"/>
    </source>
</evidence>
<keyword evidence="4" id="KW-1185">Reference proteome</keyword>
<name>A0A2P6Q2P8_ROSCH</name>
<dbReference type="InterPro" id="IPR043424">
    <property type="entry name" value="BLT-like"/>
</dbReference>
<accession>A0A2P6Q2P8</accession>
<gene>
    <name evidence="3" type="ORF">RchiOBHm_Chr5g0003281</name>
</gene>
<sequence length="600" mass="69098">MNPSNGADSRRRKTTSYRRHTHRPPSSPLQHWKLHDDKSTGASEASARKLAAGLWQLRFSEVSWGAELNSGSDDHLRAHLELESSLGFSKLGLERATKWDACCWNESAEICGVYMKDCRVNTVSMVSAVNDELMKARLSIRELEAKRRSFRKRVKHFLSKLEEERVLQKFRECQRDRAVIKELMKELSRERRSRQRMENLSTNLVSRLANAKLSADQFMKTYEEEKQNRRFMEQVCSELAEHIGENKAELKALKRESMKIIDELEEERKMLQMTEAWREERVQMKLIDAKLALEDKYHQVNKLITDVETFLRSRFATLDMPELRKAELILQEVKLLDIQDIEEFTYIALKSDDIFSTFEEFRQYEGKGREIKPCICHSASSHDSKFHPVSPDNNRFNKTPLPSYSNCLNGYSSGVQESARGWANGSHGEDQGSCHSLGGHSSSILRVGRCRHVSRSGSACNDNAGQSSPDTEIIEVCPVSEQQSEQKLSSMSKLWRSCPTNGEVFKIILDEDKSRLSNGVTSCLQRNADSRLTEHETRHRDSNEHLFPLDIANPHISRGMKGRIEWPRAIQKKGSNAKLLEAKIESQRSQLRHVFKLRFR</sequence>
<proteinExistence type="predicted"/>
<dbReference type="Proteomes" id="UP000238479">
    <property type="component" value="Chromosome 5"/>
</dbReference>
<reference evidence="3 4" key="1">
    <citation type="journal article" date="2018" name="Nat. Genet.">
        <title>The Rosa genome provides new insights in the design of modern roses.</title>
        <authorList>
            <person name="Bendahmane M."/>
        </authorList>
    </citation>
    <scope>NUCLEOTIDE SEQUENCE [LARGE SCALE GENOMIC DNA]</scope>
    <source>
        <strain evidence="4">cv. Old Blush</strain>
    </source>
</reference>
<dbReference type="STRING" id="74649.A0A2P6Q2P8"/>
<dbReference type="OMA" id="RRKAWTH"/>
<comment type="caution">
    <text evidence="3">The sequence shown here is derived from an EMBL/GenBank/DDBJ whole genome shotgun (WGS) entry which is preliminary data.</text>
</comment>
<organism evidence="3 4">
    <name type="scientific">Rosa chinensis</name>
    <name type="common">China rose</name>
    <dbReference type="NCBI Taxonomy" id="74649"/>
    <lineage>
        <taxon>Eukaryota</taxon>
        <taxon>Viridiplantae</taxon>
        <taxon>Streptophyta</taxon>
        <taxon>Embryophyta</taxon>
        <taxon>Tracheophyta</taxon>
        <taxon>Spermatophyta</taxon>
        <taxon>Magnoliopsida</taxon>
        <taxon>eudicotyledons</taxon>
        <taxon>Gunneridae</taxon>
        <taxon>Pentapetalae</taxon>
        <taxon>rosids</taxon>
        <taxon>fabids</taxon>
        <taxon>Rosales</taxon>
        <taxon>Rosaceae</taxon>
        <taxon>Rosoideae</taxon>
        <taxon>Rosoideae incertae sedis</taxon>
        <taxon>Rosa</taxon>
    </lineage>
</organism>
<dbReference type="AlphaFoldDB" id="A0A2P6Q2P8"/>
<feature type="compositionally biased region" description="Basic residues" evidence="2">
    <location>
        <begin position="10"/>
        <end position="23"/>
    </location>
</feature>
<keyword evidence="1" id="KW-0175">Coiled coil</keyword>
<dbReference type="Gramene" id="PRQ28460">
    <property type="protein sequence ID" value="PRQ28460"/>
    <property type="gene ID" value="RchiOBHm_Chr5g0003281"/>
</dbReference>
<protein>
    <submittedName>
        <fullName evidence="3">Uncharacterized protein</fullName>
    </submittedName>
</protein>
<evidence type="ECO:0000256" key="1">
    <source>
        <dbReference type="SAM" id="Coils"/>
    </source>
</evidence>
<dbReference type="OrthoDB" id="1927957at2759"/>